<evidence type="ECO:0000256" key="4">
    <source>
        <dbReference type="ARBA" id="ARBA00022777"/>
    </source>
</evidence>
<dbReference type="EMBL" id="JAGTXO010000004">
    <property type="protein sequence ID" value="KAG8468387.1"/>
    <property type="molecule type" value="Genomic_DNA"/>
</dbReference>
<dbReference type="PROSITE" id="PS00108">
    <property type="entry name" value="PROTEIN_KINASE_ST"/>
    <property type="match status" value="1"/>
</dbReference>
<feature type="domain" description="Protein kinase" evidence="9">
    <location>
        <begin position="68"/>
        <end position="329"/>
    </location>
</feature>
<dbReference type="PROSITE" id="PS50222">
    <property type="entry name" value="EF_HAND_2"/>
    <property type="match status" value="2"/>
</dbReference>
<dbReference type="SUPFAM" id="SSF47473">
    <property type="entry name" value="EF-hand"/>
    <property type="match status" value="1"/>
</dbReference>
<keyword evidence="4" id="KW-0418">Kinase</keyword>
<evidence type="ECO:0000256" key="3">
    <source>
        <dbReference type="ARBA" id="ARBA00022741"/>
    </source>
</evidence>
<dbReference type="CDD" id="cd05117">
    <property type="entry name" value="STKc_CAMK"/>
    <property type="match status" value="1"/>
</dbReference>
<keyword evidence="5" id="KW-0106">Calcium</keyword>
<organism evidence="11 12">
    <name type="scientific">Diacronema lutheri</name>
    <name type="common">Unicellular marine alga</name>
    <name type="synonym">Monochrysis lutheri</name>
    <dbReference type="NCBI Taxonomy" id="2081491"/>
    <lineage>
        <taxon>Eukaryota</taxon>
        <taxon>Haptista</taxon>
        <taxon>Haptophyta</taxon>
        <taxon>Pavlovophyceae</taxon>
        <taxon>Pavlovales</taxon>
        <taxon>Pavlovaceae</taxon>
        <taxon>Diacronema</taxon>
    </lineage>
</organism>
<sequence length="439" mass="47138">MLRAVTCASRRGLARGLAAFAGGAACSLLAREERGAQCLSVLSAAPKGAPKDAPVTKGAGTDALASRYVLHEVLGRGRFGVVHRGTLKATGEQVAIKILPKSSSAAAAPLLDEAELMRALFWHPHVVNLLDSFETAESLVLVMDLCSGGELFDRVVAMGSYTEADASEVMRYVMSAIAHCHSRGVAHRDLKPENIMLASQDTAVDVRICDFGLAQHIEPGKPLRGKVGTVGYAAPEMLRGDPPTYSPRVDEYAVGVILFILLGGYHPFDPDCAADDETITRRVKRGQWGFHDDSWKSISESAKGLLRKLLAADPKDRISAADALEHPWLRGDAASDKPLLKSAARLAEYNEARGAWREATRAAINREGLSTADRRSALAAAFRLIDANGDGQICRKELTVFLNRVEARASPAEIDKMLSQGDIDGDGLISEAEFIAMNL</sequence>
<evidence type="ECO:0008006" key="13">
    <source>
        <dbReference type="Google" id="ProtNLM"/>
    </source>
</evidence>
<keyword evidence="3 7" id="KW-0547">Nucleotide-binding</keyword>
<accession>A0A8J5XTV1</accession>
<keyword evidence="12" id="KW-1185">Reference proteome</keyword>
<evidence type="ECO:0000256" key="6">
    <source>
        <dbReference type="ARBA" id="ARBA00022840"/>
    </source>
</evidence>
<evidence type="ECO:0000256" key="7">
    <source>
        <dbReference type="PROSITE-ProRule" id="PRU10141"/>
    </source>
</evidence>
<evidence type="ECO:0000313" key="12">
    <source>
        <dbReference type="Proteomes" id="UP000751190"/>
    </source>
</evidence>
<dbReference type="Pfam" id="PF13499">
    <property type="entry name" value="EF-hand_7"/>
    <property type="match status" value="1"/>
</dbReference>
<dbReference type="GO" id="GO:0004674">
    <property type="term" value="F:protein serine/threonine kinase activity"/>
    <property type="evidence" value="ECO:0007669"/>
    <property type="project" value="UniProtKB-KW"/>
</dbReference>
<evidence type="ECO:0000256" key="2">
    <source>
        <dbReference type="ARBA" id="ARBA00022679"/>
    </source>
</evidence>
<reference evidence="11" key="1">
    <citation type="submission" date="2021-05" db="EMBL/GenBank/DDBJ databases">
        <title>The genome of the haptophyte Pavlova lutheri (Diacronema luteri, Pavlovales) - a model for lipid biosynthesis in eukaryotic algae.</title>
        <authorList>
            <person name="Hulatt C.J."/>
            <person name="Posewitz M.C."/>
        </authorList>
    </citation>
    <scope>NUCLEOTIDE SEQUENCE</scope>
    <source>
        <strain evidence="11">NIVA-4/92</strain>
    </source>
</reference>
<dbReference type="InterPro" id="IPR050205">
    <property type="entry name" value="CDPK_Ser/Thr_kinases"/>
</dbReference>
<dbReference type="GO" id="GO:0005524">
    <property type="term" value="F:ATP binding"/>
    <property type="evidence" value="ECO:0007669"/>
    <property type="project" value="UniProtKB-UniRule"/>
</dbReference>
<dbReference type="FunFam" id="1.10.510.10:FF:000571">
    <property type="entry name" value="Maternal embryonic leucine zipper kinase"/>
    <property type="match status" value="1"/>
</dbReference>
<gene>
    <name evidence="11" type="ORF">KFE25_013470</name>
</gene>
<dbReference type="PROSITE" id="PS50011">
    <property type="entry name" value="PROTEIN_KINASE_DOM"/>
    <property type="match status" value="1"/>
</dbReference>
<evidence type="ECO:0000259" key="9">
    <source>
        <dbReference type="PROSITE" id="PS50011"/>
    </source>
</evidence>
<feature type="binding site" evidence="7">
    <location>
        <position position="97"/>
    </location>
    <ligand>
        <name>ATP</name>
        <dbReference type="ChEBI" id="CHEBI:30616"/>
    </ligand>
</feature>
<feature type="domain" description="EF-hand" evidence="10">
    <location>
        <begin position="373"/>
        <end position="408"/>
    </location>
</feature>
<dbReference type="InterPro" id="IPR017441">
    <property type="entry name" value="Protein_kinase_ATP_BS"/>
</dbReference>
<evidence type="ECO:0000256" key="5">
    <source>
        <dbReference type="ARBA" id="ARBA00022837"/>
    </source>
</evidence>
<dbReference type="Gene3D" id="3.30.200.20">
    <property type="entry name" value="Phosphorylase Kinase, domain 1"/>
    <property type="match status" value="1"/>
</dbReference>
<dbReference type="SUPFAM" id="SSF56112">
    <property type="entry name" value="Protein kinase-like (PK-like)"/>
    <property type="match status" value="1"/>
</dbReference>
<comment type="similarity">
    <text evidence="8">Belongs to the protein kinase superfamily.</text>
</comment>
<keyword evidence="1 8" id="KW-0723">Serine/threonine-protein kinase</keyword>
<dbReference type="OMA" id="NEARGAW"/>
<dbReference type="Pfam" id="PF00069">
    <property type="entry name" value="Pkinase"/>
    <property type="match status" value="1"/>
</dbReference>
<dbReference type="AlphaFoldDB" id="A0A8J5XTV1"/>
<dbReference type="PANTHER" id="PTHR24349">
    <property type="entry name" value="SERINE/THREONINE-PROTEIN KINASE"/>
    <property type="match status" value="1"/>
</dbReference>
<evidence type="ECO:0000256" key="1">
    <source>
        <dbReference type="ARBA" id="ARBA00022527"/>
    </source>
</evidence>
<dbReference type="Proteomes" id="UP000751190">
    <property type="component" value="Unassembled WGS sequence"/>
</dbReference>
<comment type="caution">
    <text evidence="11">The sequence shown here is derived from an EMBL/GenBank/DDBJ whole genome shotgun (WGS) entry which is preliminary data.</text>
</comment>
<dbReference type="Gene3D" id="1.10.238.10">
    <property type="entry name" value="EF-hand"/>
    <property type="match status" value="1"/>
</dbReference>
<dbReference type="InterPro" id="IPR018247">
    <property type="entry name" value="EF_Hand_1_Ca_BS"/>
</dbReference>
<keyword evidence="2" id="KW-0808">Transferase</keyword>
<dbReference type="SMART" id="SM00054">
    <property type="entry name" value="EFh"/>
    <property type="match status" value="2"/>
</dbReference>
<evidence type="ECO:0000256" key="8">
    <source>
        <dbReference type="RuleBase" id="RU000304"/>
    </source>
</evidence>
<dbReference type="InterPro" id="IPR002048">
    <property type="entry name" value="EF_hand_dom"/>
</dbReference>
<dbReference type="SMART" id="SM00220">
    <property type="entry name" value="S_TKc"/>
    <property type="match status" value="1"/>
</dbReference>
<keyword evidence="6 7" id="KW-0067">ATP-binding</keyword>
<dbReference type="InterPro" id="IPR008271">
    <property type="entry name" value="Ser/Thr_kinase_AS"/>
</dbReference>
<dbReference type="OrthoDB" id="40902at2759"/>
<feature type="domain" description="EF-hand" evidence="10">
    <location>
        <begin position="409"/>
        <end position="439"/>
    </location>
</feature>
<dbReference type="Gene3D" id="1.10.510.10">
    <property type="entry name" value="Transferase(Phosphotransferase) domain 1"/>
    <property type="match status" value="1"/>
</dbReference>
<dbReference type="InterPro" id="IPR011992">
    <property type="entry name" value="EF-hand-dom_pair"/>
</dbReference>
<dbReference type="PROSITE" id="PS00018">
    <property type="entry name" value="EF_HAND_1"/>
    <property type="match status" value="2"/>
</dbReference>
<dbReference type="PROSITE" id="PS00107">
    <property type="entry name" value="PROTEIN_KINASE_ATP"/>
    <property type="match status" value="1"/>
</dbReference>
<name>A0A8J5XTV1_DIALT</name>
<evidence type="ECO:0000259" key="10">
    <source>
        <dbReference type="PROSITE" id="PS50222"/>
    </source>
</evidence>
<evidence type="ECO:0000313" key="11">
    <source>
        <dbReference type="EMBL" id="KAG8468387.1"/>
    </source>
</evidence>
<dbReference type="PROSITE" id="PS51257">
    <property type="entry name" value="PROKAR_LIPOPROTEIN"/>
    <property type="match status" value="1"/>
</dbReference>
<dbReference type="GO" id="GO:0005509">
    <property type="term" value="F:calcium ion binding"/>
    <property type="evidence" value="ECO:0007669"/>
    <property type="project" value="InterPro"/>
</dbReference>
<dbReference type="InterPro" id="IPR000719">
    <property type="entry name" value="Prot_kinase_dom"/>
</dbReference>
<dbReference type="InterPro" id="IPR011009">
    <property type="entry name" value="Kinase-like_dom_sf"/>
</dbReference>
<proteinExistence type="inferred from homology"/>
<protein>
    <recommendedName>
        <fullName evidence="13">Calmodulin</fullName>
    </recommendedName>
</protein>
<dbReference type="CDD" id="cd00051">
    <property type="entry name" value="EFh"/>
    <property type="match status" value="1"/>
</dbReference>